<organism evidence="1">
    <name type="scientific">marine sediment metagenome</name>
    <dbReference type="NCBI Taxonomy" id="412755"/>
    <lineage>
        <taxon>unclassified sequences</taxon>
        <taxon>metagenomes</taxon>
        <taxon>ecological metagenomes</taxon>
    </lineage>
</organism>
<gene>
    <name evidence="1" type="ORF">S12H4_56529</name>
</gene>
<dbReference type="AlphaFoldDB" id="X1UJP1"/>
<sequence length="29" mass="3391">TLSLFYIISNKDSFIKLIDNGELRLKHVL</sequence>
<name>X1UJP1_9ZZZZ</name>
<feature type="non-terminal residue" evidence="1">
    <location>
        <position position="1"/>
    </location>
</feature>
<accession>X1UJP1</accession>
<reference evidence="1" key="1">
    <citation type="journal article" date="2014" name="Front. Microbiol.">
        <title>High frequency of phylogenetically diverse reductive dehalogenase-homologous genes in deep subseafloor sedimentary metagenomes.</title>
        <authorList>
            <person name="Kawai M."/>
            <person name="Futagami T."/>
            <person name="Toyoda A."/>
            <person name="Takaki Y."/>
            <person name="Nishi S."/>
            <person name="Hori S."/>
            <person name="Arai W."/>
            <person name="Tsubouchi T."/>
            <person name="Morono Y."/>
            <person name="Uchiyama I."/>
            <person name="Ito T."/>
            <person name="Fujiyama A."/>
            <person name="Inagaki F."/>
            <person name="Takami H."/>
        </authorList>
    </citation>
    <scope>NUCLEOTIDE SEQUENCE</scope>
    <source>
        <strain evidence="1">Expedition CK06-06</strain>
    </source>
</reference>
<evidence type="ECO:0000313" key="1">
    <source>
        <dbReference type="EMBL" id="GAJ17739.1"/>
    </source>
</evidence>
<proteinExistence type="predicted"/>
<dbReference type="EMBL" id="BARW01036421">
    <property type="protein sequence ID" value="GAJ17739.1"/>
    <property type="molecule type" value="Genomic_DNA"/>
</dbReference>
<comment type="caution">
    <text evidence="1">The sequence shown here is derived from an EMBL/GenBank/DDBJ whole genome shotgun (WGS) entry which is preliminary data.</text>
</comment>
<protein>
    <submittedName>
        <fullName evidence="1">Uncharacterized protein</fullName>
    </submittedName>
</protein>